<evidence type="ECO:0000313" key="2">
    <source>
        <dbReference type="EMBL" id="MBD8528060.1"/>
    </source>
</evidence>
<dbReference type="RefSeq" id="WP_192031480.1">
    <property type="nucleotide sequence ID" value="NZ_JACYTR010000079.1"/>
</dbReference>
<accession>A0AAW3ZPG9</accession>
<dbReference type="Gene3D" id="1.20.1050.10">
    <property type="match status" value="1"/>
</dbReference>
<comment type="caution">
    <text evidence="2">The sequence shown here is derived from an EMBL/GenBank/DDBJ whole genome shotgun (WGS) entry which is preliminary data.</text>
</comment>
<feature type="domain" description="GST N-terminal" evidence="1">
    <location>
        <begin position="2"/>
        <end position="81"/>
    </location>
</feature>
<dbReference type="InterPro" id="IPR004045">
    <property type="entry name" value="Glutathione_S-Trfase_N"/>
</dbReference>
<dbReference type="InterPro" id="IPR036249">
    <property type="entry name" value="Thioredoxin-like_sf"/>
</dbReference>
<keyword evidence="3" id="KW-1185">Reference proteome</keyword>
<dbReference type="AlphaFoldDB" id="A0AAW3ZPG9"/>
<proteinExistence type="predicted"/>
<evidence type="ECO:0000313" key="3">
    <source>
        <dbReference type="Proteomes" id="UP000613768"/>
    </source>
</evidence>
<dbReference type="Proteomes" id="UP000613768">
    <property type="component" value="Unassembled WGS sequence"/>
</dbReference>
<dbReference type="Pfam" id="PF13417">
    <property type="entry name" value="GST_N_3"/>
    <property type="match status" value="1"/>
</dbReference>
<gene>
    <name evidence="2" type="ORF">IFO71_20115</name>
</gene>
<organism evidence="2 3">
    <name type="scientific">Pseudomarimonas arenosa</name>
    <dbReference type="NCBI Taxonomy" id="2774145"/>
    <lineage>
        <taxon>Bacteria</taxon>
        <taxon>Pseudomonadati</taxon>
        <taxon>Pseudomonadota</taxon>
        <taxon>Gammaproteobacteria</taxon>
        <taxon>Lysobacterales</taxon>
        <taxon>Lysobacteraceae</taxon>
        <taxon>Pseudomarimonas</taxon>
    </lineage>
</organism>
<dbReference type="SUPFAM" id="SSF52833">
    <property type="entry name" value="Thioredoxin-like"/>
    <property type="match status" value="1"/>
</dbReference>
<reference evidence="2 3" key="1">
    <citation type="submission" date="2020-09" db="EMBL/GenBank/DDBJ databases">
        <title>Pseudoxanthomonas sp. CAU 1598 isolated from sand of Yaerae Beach.</title>
        <authorList>
            <person name="Kim W."/>
        </authorList>
    </citation>
    <scope>NUCLEOTIDE SEQUENCE [LARGE SCALE GENOMIC DNA]</scope>
    <source>
        <strain evidence="2 3">CAU 1598</strain>
    </source>
</reference>
<protein>
    <submittedName>
        <fullName evidence="2">Glutathione S-transferase N-terminal domain-containing protein</fullName>
    </submittedName>
</protein>
<dbReference type="Gene3D" id="3.40.30.10">
    <property type="entry name" value="Glutaredoxin"/>
    <property type="match status" value="1"/>
</dbReference>
<name>A0AAW3ZPG9_9GAMM</name>
<evidence type="ECO:0000259" key="1">
    <source>
        <dbReference type="PROSITE" id="PS50404"/>
    </source>
</evidence>
<dbReference type="EMBL" id="JACYTR010000079">
    <property type="protein sequence ID" value="MBD8528060.1"/>
    <property type="molecule type" value="Genomic_DNA"/>
</dbReference>
<sequence length="211" mass="23692">MADLVLIGRQSSHYTRVARIFALELGLSPRFQPIYQLMSTDQTLFGDNPALKLPILMIDGQPLYGTLNICRQLAREAGAMNEIYWPELAGSLLQMNAHELVAHAMAAQVEVVAHEFVQQRPADEVSSKRRHSLLATLAWLDSRWPEITAGLPPCRLSFLETSLFCLLSHFPFRNPIDLVPYPRLNAFSERFDQRHSAAITAYCFDQPAAAG</sequence>
<dbReference type="PROSITE" id="PS50404">
    <property type="entry name" value="GST_NTER"/>
    <property type="match status" value="1"/>
</dbReference>